<accession>A0AAV9I2Z4</accession>
<evidence type="ECO:0000313" key="10">
    <source>
        <dbReference type="EMBL" id="KAK4522581.1"/>
    </source>
</evidence>
<protein>
    <recommendedName>
        <fullName evidence="9">C3H1-type domain-containing protein</fullName>
    </recommendedName>
</protein>
<keyword evidence="5 7" id="KW-0862">Zinc</keyword>
<feature type="repeat" description="TPR" evidence="6">
    <location>
        <begin position="100"/>
        <end position="133"/>
    </location>
</feature>
<evidence type="ECO:0000259" key="9">
    <source>
        <dbReference type="PROSITE" id="PS50103"/>
    </source>
</evidence>
<dbReference type="PANTHER" id="PTHR46423:SF1">
    <property type="entry name" value="RNA POLYMERASE II-ASSOCIATED PROTEIN 3"/>
    <property type="match status" value="1"/>
</dbReference>
<dbReference type="PROSITE" id="PS50005">
    <property type="entry name" value="TPR"/>
    <property type="match status" value="2"/>
</dbReference>
<feature type="region of interest" description="Disordered" evidence="8">
    <location>
        <begin position="687"/>
        <end position="710"/>
    </location>
</feature>
<feature type="domain" description="C3H1-type" evidence="9">
    <location>
        <begin position="327"/>
        <end position="355"/>
    </location>
</feature>
<dbReference type="InterPro" id="IPR019734">
    <property type="entry name" value="TPR_rpt"/>
</dbReference>
<dbReference type="GO" id="GO:0101031">
    <property type="term" value="C:protein folding chaperone complex"/>
    <property type="evidence" value="ECO:0007669"/>
    <property type="project" value="TreeGrafter"/>
</dbReference>
<keyword evidence="1 7" id="KW-0479">Metal-binding</keyword>
<dbReference type="Gene3D" id="1.25.40.10">
    <property type="entry name" value="Tetratricopeptide repeat domain"/>
    <property type="match status" value="1"/>
</dbReference>
<dbReference type="PROSITE" id="PS50103">
    <property type="entry name" value="ZF_C3H1"/>
    <property type="match status" value="2"/>
</dbReference>
<evidence type="ECO:0000256" key="4">
    <source>
        <dbReference type="ARBA" id="ARBA00022803"/>
    </source>
</evidence>
<dbReference type="InterPro" id="IPR051966">
    <property type="entry name" value="RPAP3"/>
</dbReference>
<dbReference type="AlphaFoldDB" id="A0AAV9I2Z4"/>
<dbReference type="Pfam" id="PF07719">
    <property type="entry name" value="TPR_2"/>
    <property type="match status" value="1"/>
</dbReference>
<dbReference type="SUPFAM" id="SSF90229">
    <property type="entry name" value="CCCH zinc finger"/>
    <property type="match status" value="2"/>
</dbReference>
<feature type="zinc finger region" description="C3H1-type" evidence="7">
    <location>
        <begin position="362"/>
        <end position="390"/>
    </location>
</feature>
<dbReference type="Pfam" id="PF00642">
    <property type="entry name" value="zf-CCCH"/>
    <property type="match status" value="2"/>
</dbReference>
<dbReference type="PANTHER" id="PTHR46423">
    <property type="entry name" value="RNA POLYMERASE II-ASSOCIATED PROTEIN 3"/>
    <property type="match status" value="1"/>
</dbReference>
<dbReference type="InterPro" id="IPR011990">
    <property type="entry name" value="TPR-like_helical_dom_sf"/>
</dbReference>
<dbReference type="SMART" id="SM00028">
    <property type="entry name" value="TPR"/>
    <property type="match status" value="3"/>
</dbReference>
<dbReference type="Gene3D" id="4.10.1000.10">
    <property type="entry name" value="Zinc finger, CCCH-type"/>
    <property type="match status" value="1"/>
</dbReference>
<dbReference type="SUPFAM" id="SSF48452">
    <property type="entry name" value="TPR-like"/>
    <property type="match status" value="1"/>
</dbReference>
<name>A0AAV9I2Z4_9RHOD</name>
<dbReference type="SMART" id="SM00356">
    <property type="entry name" value="ZnF_C3H1"/>
    <property type="match status" value="2"/>
</dbReference>
<evidence type="ECO:0000256" key="8">
    <source>
        <dbReference type="SAM" id="MobiDB-lite"/>
    </source>
</evidence>
<gene>
    <name evidence="10" type="ORF">GAYE_PCTG10G0471</name>
</gene>
<evidence type="ECO:0000256" key="7">
    <source>
        <dbReference type="PROSITE-ProRule" id="PRU00723"/>
    </source>
</evidence>
<evidence type="ECO:0000256" key="3">
    <source>
        <dbReference type="ARBA" id="ARBA00022771"/>
    </source>
</evidence>
<comment type="caution">
    <text evidence="10">The sequence shown here is derived from an EMBL/GenBank/DDBJ whole genome shotgun (WGS) entry which is preliminary data.</text>
</comment>
<proteinExistence type="predicted"/>
<evidence type="ECO:0000256" key="6">
    <source>
        <dbReference type="PROSITE-ProRule" id="PRU00339"/>
    </source>
</evidence>
<reference evidence="10 11" key="1">
    <citation type="submission" date="2022-07" db="EMBL/GenBank/DDBJ databases">
        <title>Genome-wide signatures of adaptation to extreme environments.</title>
        <authorList>
            <person name="Cho C.H."/>
            <person name="Yoon H.S."/>
        </authorList>
    </citation>
    <scope>NUCLEOTIDE SEQUENCE [LARGE SCALE GENOMIC DNA]</scope>
    <source>
        <strain evidence="10 11">108.79 E11</strain>
    </source>
</reference>
<dbReference type="Proteomes" id="UP001300502">
    <property type="component" value="Unassembled WGS sequence"/>
</dbReference>
<feature type="domain" description="C3H1-type" evidence="9">
    <location>
        <begin position="362"/>
        <end position="390"/>
    </location>
</feature>
<evidence type="ECO:0000256" key="1">
    <source>
        <dbReference type="ARBA" id="ARBA00022723"/>
    </source>
</evidence>
<feature type="zinc finger region" description="C3H1-type" evidence="7">
    <location>
        <begin position="327"/>
        <end position="355"/>
    </location>
</feature>
<keyword evidence="4 6" id="KW-0802">TPR repeat</keyword>
<dbReference type="InterPro" id="IPR013105">
    <property type="entry name" value="TPR_2"/>
</dbReference>
<dbReference type="InterPro" id="IPR000571">
    <property type="entry name" value="Znf_CCCH"/>
</dbReference>
<evidence type="ECO:0000256" key="2">
    <source>
        <dbReference type="ARBA" id="ARBA00022737"/>
    </source>
</evidence>
<organism evidence="10 11">
    <name type="scientific">Galdieria yellowstonensis</name>
    <dbReference type="NCBI Taxonomy" id="3028027"/>
    <lineage>
        <taxon>Eukaryota</taxon>
        <taxon>Rhodophyta</taxon>
        <taxon>Bangiophyceae</taxon>
        <taxon>Galdieriales</taxon>
        <taxon>Galdieriaceae</taxon>
        <taxon>Galdieria</taxon>
    </lineage>
</organism>
<keyword evidence="2" id="KW-0677">Repeat</keyword>
<evidence type="ECO:0000256" key="5">
    <source>
        <dbReference type="ARBA" id="ARBA00022833"/>
    </source>
</evidence>
<sequence>MGSLENETTSVKISQQKGFEQLGKSKEISWKEQGNNFFQNGNYYHAMNAYTRALELTDANDYISRTVLLTNRSQCLLELQKYELAVKDCTQALNYMPSHSKSYFLRGQALELLGHYEAALKDFRTASKLEPNSIEISSAIERVLSHQPFSLRKEEKLAKEKERLPQEKEQRRLKKEKENSRRRCFDEVEIKKLSPDPDVRDSAENMFGTFSSLEKPQGFAGSELLRKKLFNNGDDIVAPDRELTKPHLREAFSHAEYPSNITTTSSSWSSVSSASGAEDDGLKYPSATFSSIGNLNNPQSQLSSSSKVYAIGSSSMEKAEYQTYPLRPNSPDCMYYLKTGKCNYGSRCKFNHPPRDERLIKALSRRDCFDFLQFGRCPYGKSCKYNHPSKAELNELGLNRDESVPCTSKVEVVENNSSLLKSRGSHIADLDKVHMNPAGELGSLYLNGYETNKGPGDLSDSEYYGGLNFSALFYGLHSNNGKDRYPDVQRSLYSWENNDSTKSCGSTASPVTFPIGNPSTYSNSLIQSRGSMEFLLDCDNNPSSLIDLNQELDALSLDNTESAVSLTNAKNFSPLSVPSVKRNSWSPVHTGSPSFSLENSSPLLGGFPNVWRLEPSEHVACERKNGSLRQSSSSSLSSFEASTNDSSSGFSSSLSSLSYLQGANQDGFLQRLSSVDRANLSSNFSVAEVSSSFSSPYWSSPISEYWDAKQ</sequence>
<evidence type="ECO:0000313" key="11">
    <source>
        <dbReference type="Proteomes" id="UP001300502"/>
    </source>
</evidence>
<dbReference type="GO" id="GO:0008270">
    <property type="term" value="F:zinc ion binding"/>
    <property type="evidence" value="ECO:0007669"/>
    <property type="project" value="UniProtKB-KW"/>
</dbReference>
<dbReference type="EMBL" id="JANCYU010000006">
    <property type="protein sequence ID" value="KAK4522581.1"/>
    <property type="molecule type" value="Genomic_DNA"/>
</dbReference>
<keyword evidence="3 7" id="KW-0863">Zinc-finger</keyword>
<dbReference type="InterPro" id="IPR036855">
    <property type="entry name" value="Znf_CCCH_sf"/>
</dbReference>
<feature type="compositionally biased region" description="Low complexity" evidence="8">
    <location>
        <begin position="687"/>
        <end position="703"/>
    </location>
</feature>
<keyword evidence="11" id="KW-1185">Reference proteome</keyword>
<feature type="repeat" description="TPR" evidence="6">
    <location>
        <begin position="27"/>
        <end position="60"/>
    </location>
</feature>